<reference evidence="7" key="2">
    <citation type="journal article" date="2022" name="Pest Manag. Sci.">
        <title>Glutamicibacter halophytocola-mediated host fitness of potato tuber moth on Solanaceae crops.</title>
        <authorList>
            <person name="Wang W."/>
            <person name="Xiao G."/>
            <person name="Du G."/>
            <person name="Chang L."/>
            <person name="Yang Y."/>
            <person name="Ye J."/>
            <person name="Chen B."/>
        </authorList>
    </citation>
    <scope>NUCLEOTIDE SEQUENCE</scope>
    <source>
        <strain evidence="7">S2</strain>
    </source>
</reference>
<keyword evidence="8" id="KW-1185">Reference proteome</keyword>
<feature type="active site" description="Proton donor/acceptor" evidence="4">
    <location>
        <position position="139"/>
    </location>
</feature>
<dbReference type="GO" id="GO:0016853">
    <property type="term" value="F:isomerase activity"/>
    <property type="evidence" value="ECO:0007669"/>
    <property type="project" value="UniProtKB-KW"/>
</dbReference>
<dbReference type="InterPro" id="IPR026040">
    <property type="entry name" value="HyI-like"/>
</dbReference>
<evidence type="ECO:0000313" key="7">
    <source>
        <dbReference type="EMBL" id="UUX58972.1"/>
    </source>
</evidence>
<organism evidence="7 9">
    <name type="scientific">Glutamicibacter halophytocola</name>
    <dbReference type="NCBI Taxonomy" id="1933880"/>
    <lineage>
        <taxon>Bacteria</taxon>
        <taxon>Bacillati</taxon>
        <taxon>Actinomycetota</taxon>
        <taxon>Actinomycetes</taxon>
        <taxon>Micrococcales</taxon>
        <taxon>Micrococcaceae</taxon>
        <taxon>Glutamicibacter</taxon>
    </lineage>
</organism>
<comment type="similarity">
    <text evidence="3">Belongs to the hyi family.</text>
</comment>
<dbReference type="Proteomes" id="UP000320717">
    <property type="component" value="Chromosome"/>
</dbReference>
<dbReference type="EMBL" id="CP102487">
    <property type="protein sequence ID" value="UUX58972.1"/>
    <property type="molecule type" value="Genomic_DNA"/>
</dbReference>
<protein>
    <submittedName>
        <fullName evidence="7">TIM barrel protein</fullName>
    </submittedName>
</protein>
<keyword evidence="1 3" id="KW-0413">Isomerase</keyword>
<evidence type="ECO:0000256" key="3">
    <source>
        <dbReference type="PIRNR" id="PIRNR006241"/>
    </source>
</evidence>
<feature type="active site" description="Proton donor/acceptor" evidence="4">
    <location>
        <position position="237"/>
    </location>
</feature>
<dbReference type="RefSeq" id="WP_146277053.1">
    <property type="nucleotide sequence ID" value="NZ_CP042260.1"/>
</dbReference>
<evidence type="ECO:0000313" key="9">
    <source>
        <dbReference type="Proteomes" id="UP001060018"/>
    </source>
</evidence>
<accession>A0A5B8IN35</accession>
<dbReference type="Pfam" id="PF01261">
    <property type="entry name" value="AP_endonuc_2"/>
    <property type="match status" value="1"/>
</dbReference>
<gene>
    <name evidence="6" type="ORF">FQA45_11135</name>
    <name evidence="7" type="ORF">NUH22_17020</name>
</gene>
<dbReference type="PIRSF" id="PIRSF006241">
    <property type="entry name" value="HyI"/>
    <property type="match status" value="1"/>
</dbReference>
<evidence type="ECO:0000256" key="4">
    <source>
        <dbReference type="PIRSR" id="PIRSR006241-50"/>
    </source>
</evidence>
<dbReference type="PANTHER" id="PTHR43489">
    <property type="entry name" value="ISOMERASE"/>
    <property type="match status" value="1"/>
</dbReference>
<reference evidence="6 8" key="1">
    <citation type="submission" date="2019-07" db="EMBL/GenBank/DDBJ databases">
        <title>Complete Genome Sequence of drought tolerant Plant Growth-Promoting Rhizobacterium Glutamicibacter halophytocola DR408.</title>
        <authorList>
            <person name="Nishu S.D."/>
            <person name="Lee T.K."/>
        </authorList>
    </citation>
    <scope>NUCLEOTIDE SEQUENCE [LARGE SCALE GENOMIC DNA]</scope>
    <source>
        <strain evidence="6 8">DR408</strain>
    </source>
</reference>
<dbReference type="AlphaFoldDB" id="A0A5B8IN35"/>
<dbReference type="EMBL" id="CP042260">
    <property type="protein sequence ID" value="QDY66833.1"/>
    <property type="molecule type" value="Genomic_DNA"/>
</dbReference>
<feature type="domain" description="Xylose isomerase-like TIM barrel" evidence="5">
    <location>
        <begin position="41"/>
        <end position="246"/>
    </location>
</feature>
<evidence type="ECO:0000259" key="5">
    <source>
        <dbReference type="Pfam" id="PF01261"/>
    </source>
</evidence>
<dbReference type="InterPro" id="IPR050417">
    <property type="entry name" value="Sugar_Epim/Isomerase"/>
</dbReference>
<dbReference type="OrthoDB" id="9786584at2"/>
<dbReference type="InterPro" id="IPR036237">
    <property type="entry name" value="Xyl_isomerase-like_sf"/>
</dbReference>
<evidence type="ECO:0000313" key="6">
    <source>
        <dbReference type="EMBL" id="QDY66833.1"/>
    </source>
</evidence>
<evidence type="ECO:0000313" key="8">
    <source>
        <dbReference type="Proteomes" id="UP000320717"/>
    </source>
</evidence>
<keyword evidence="2" id="KW-0119">Carbohydrate metabolism</keyword>
<dbReference type="InterPro" id="IPR013022">
    <property type="entry name" value="Xyl_isomerase-like_TIM-brl"/>
</dbReference>
<proteinExistence type="inferred from homology"/>
<dbReference type="SUPFAM" id="SSF51658">
    <property type="entry name" value="Xylose isomerase-like"/>
    <property type="match status" value="1"/>
</dbReference>
<dbReference type="Proteomes" id="UP001060018">
    <property type="component" value="Chromosome"/>
</dbReference>
<dbReference type="Gene3D" id="3.20.20.150">
    <property type="entry name" value="Divalent-metal-dependent TIM barrel enzymes"/>
    <property type="match status" value="1"/>
</dbReference>
<sequence>MSGQLAVCAEMVFLDLPLIDRVKKLHQAGFEIELWDIRDKDLSALAATGARFGSMTGYSEGSLCDADSAHEVVRTARELIPAAKQLGISRLVVHPAQLIDGQAATPRFRATGDMWLSAARTLEELGRLGEEHEVTFMLENLNTILDHPGIPLGRAKDTLALVKAVDHPNVKMMLDLYHAQIGEGNLIELVRAALPHIGEIQVADVPGRCEPGTGEINYRAVAQALAQLGYSGPVGMEAYASADSEGAIAAFADAFEPLAQLAG</sequence>
<name>A0A5B8IN35_9MICC</name>
<evidence type="ECO:0000256" key="1">
    <source>
        <dbReference type="ARBA" id="ARBA00023235"/>
    </source>
</evidence>
<evidence type="ECO:0000256" key="2">
    <source>
        <dbReference type="ARBA" id="ARBA00023277"/>
    </source>
</evidence>